<dbReference type="Gene3D" id="4.10.60.10">
    <property type="entry name" value="Zinc finger, CCHC-type"/>
    <property type="match status" value="1"/>
</dbReference>
<evidence type="ECO:0000313" key="4">
    <source>
        <dbReference type="EMBL" id="KAG5594628.1"/>
    </source>
</evidence>
<dbReference type="AlphaFoldDB" id="A0A9J5Y5X9"/>
<evidence type="ECO:0000256" key="1">
    <source>
        <dbReference type="PROSITE-ProRule" id="PRU00047"/>
    </source>
</evidence>
<proteinExistence type="predicted"/>
<evidence type="ECO:0000256" key="2">
    <source>
        <dbReference type="SAM" id="MobiDB-lite"/>
    </source>
</evidence>
<feature type="region of interest" description="Disordered" evidence="2">
    <location>
        <begin position="52"/>
        <end position="82"/>
    </location>
</feature>
<dbReference type="Proteomes" id="UP000824120">
    <property type="component" value="Chromosome 7"/>
</dbReference>
<dbReference type="SMART" id="SM00343">
    <property type="entry name" value="ZnF_C2HC"/>
    <property type="match status" value="1"/>
</dbReference>
<dbReference type="GO" id="GO:0003676">
    <property type="term" value="F:nucleic acid binding"/>
    <property type="evidence" value="ECO:0007669"/>
    <property type="project" value="InterPro"/>
</dbReference>
<sequence>MVCPHYLLKELKRLLERHKELFLMALSLMIDKLRERSQLGDFCTQFCLPDSGKQTKHRETTNPNPTSDKPYSRKRSRRRSRRELAKIKCYKCGKFGHRAPNCKLEKLKALQLDEEVHDKIYSFLYTSGSESDYDSDIESEKDGNKSETSKPTTNVCKCNGEICSCEDDEFFYKLQSQFEDLNIQTITSENVIELLKEVTDNNLRDKIIQLAINNNNASSSKPVENFKKNFEFEYVAPYSLSEVNARLNNQPTVIRDTSFDDLKGEIENFKNEIKSLKQNQMICDHRLTQIEKANNKGKNIAKEDIPVANTLANSVNFDPKRDIKKSAISPIILGTPFINAIYPFTSITAKGFSATYKNQKISYTFLTDPISRDINILISMKQKHVNSLQLELFSMNIFDTLKSTKVQEKIKLISEQMTIVARAFYRPVVLIC</sequence>
<name>A0A9J5Y5X9_SOLCO</name>
<accession>A0A9J5Y5X9</accession>
<reference evidence="4 5" key="1">
    <citation type="submission" date="2020-09" db="EMBL/GenBank/DDBJ databases">
        <title>De no assembly of potato wild relative species, Solanum commersonii.</title>
        <authorList>
            <person name="Cho K."/>
        </authorList>
    </citation>
    <scope>NUCLEOTIDE SEQUENCE [LARGE SCALE GENOMIC DNA]</scope>
    <source>
        <strain evidence="4">LZ3.2</strain>
        <tissue evidence="4">Leaf</tissue>
    </source>
</reference>
<comment type="caution">
    <text evidence="4">The sequence shown here is derived from an EMBL/GenBank/DDBJ whole genome shotgun (WGS) entry which is preliminary data.</text>
</comment>
<dbReference type="InterPro" id="IPR001878">
    <property type="entry name" value="Znf_CCHC"/>
</dbReference>
<feature type="compositionally biased region" description="Basic and acidic residues" evidence="2">
    <location>
        <begin position="138"/>
        <end position="148"/>
    </location>
</feature>
<organism evidence="4 5">
    <name type="scientific">Solanum commersonii</name>
    <name type="common">Commerson's wild potato</name>
    <name type="synonym">Commerson's nightshade</name>
    <dbReference type="NCBI Taxonomy" id="4109"/>
    <lineage>
        <taxon>Eukaryota</taxon>
        <taxon>Viridiplantae</taxon>
        <taxon>Streptophyta</taxon>
        <taxon>Embryophyta</taxon>
        <taxon>Tracheophyta</taxon>
        <taxon>Spermatophyta</taxon>
        <taxon>Magnoliopsida</taxon>
        <taxon>eudicotyledons</taxon>
        <taxon>Gunneridae</taxon>
        <taxon>Pentapetalae</taxon>
        <taxon>asterids</taxon>
        <taxon>lamiids</taxon>
        <taxon>Solanales</taxon>
        <taxon>Solanaceae</taxon>
        <taxon>Solanoideae</taxon>
        <taxon>Solaneae</taxon>
        <taxon>Solanum</taxon>
    </lineage>
</organism>
<dbReference type="PROSITE" id="PS50158">
    <property type="entry name" value="ZF_CCHC"/>
    <property type="match status" value="1"/>
</dbReference>
<dbReference type="EMBL" id="JACXVP010000007">
    <property type="protein sequence ID" value="KAG5594628.1"/>
    <property type="molecule type" value="Genomic_DNA"/>
</dbReference>
<dbReference type="InterPro" id="IPR036875">
    <property type="entry name" value="Znf_CCHC_sf"/>
</dbReference>
<feature type="region of interest" description="Disordered" evidence="2">
    <location>
        <begin position="130"/>
        <end position="151"/>
    </location>
</feature>
<dbReference type="GO" id="GO:0008270">
    <property type="term" value="F:zinc ion binding"/>
    <property type="evidence" value="ECO:0007669"/>
    <property type="project" value="UniProtKB-KW"/>
</dbReference>
<feature type="domain" description="CCHC-type" evidence="3">
    <location>
        <begin position="88"/>
        <end position="103"/>
    </location>
</feature>
<evidence type="ECO:0000313" key="5">
    <source>
        <dbReference type="Proteomes" id="UP000824120"/>
    </source>
</evidence>
<protein>
    <recommendedName>
        <fullName evidence="3">CCHC-type domain-containing protein</fullName>
    </recommendedName>
</protein>
<evidence type="ECO:0000259" key="3">
    <source>
        <dbReference type="PROSITE" id="PS50158"/>
    </source>
</evidence>
<feature type="compositionally biased region" description="Basic residues" evidence="2">
    <location>
        <begin position="72"/>
        <end position="81"/>
    </location>
</feature>
<keyword evidence="1" id="KW-0862">Zinc</keyword>
<dbReference type="SUPFAM" id="SSF57756">
    <property type="entry name" value="Retrovirus zinc finger-like domains"/>
    <property type="match status" value="1"/>
</dbReference>
<dbReference type="Pfam" id="PF00098">
    <property type="entry name" value="zf-CCHC"/>
    <property type="match status" value="1"/>
</dbReference>
<keyword evidence="5" id="KW-1185">Reference proteome</keyword>
<keyword evidence="1" id="KW-0479">Metal-binding</keyword>
<gene>
    <name evidence="4" type="ORF">H5410_035860</name>
</gene>
<keyword evidence="1" id="KW-0863">Zinc-finger</keyword>